<evidence type="ECO:0000256" key="1">
    <source>
        <dbReference type="SAM" id="MobiDB-lite"/>
    </source>
</evidence>
<dbReference type="RefSeq" id="WP_341374765.1">
    <property type="nucleotide sequence ID" value="NZ_JBBUTF010000012.1"/>
</dbReference>
<comment type="caution">
    <text evidence="2">The sequence shown here is derived from an EMBL/GenBank/DDBJ whole genome shotgun (WGS) entry which is preliminary data.</text>
</comment>
<reference evidence="2 3" key="1">
    <citation type="submission" date="2024-04" db="EMBL/GenBank/DDBJ databases">
        <title>Novel species of the genus Ideonella isolated from streams.</title>
        <authorList>
            <person name="Lu H."/>
        </authorList>
    </citation>
    <scope>NUCLEOTIDE SEQUENCE [LARGE SCALE GENOMIC DNA]</scope>
    <source>
        <strain evidence="2 3">BYS139W</strain>
    </source>
</reference>
<evidence type="ECO:0000313" key="2">
    <source>
        <dbReference type="EMBL" id="MEK8026980.1"/>
    </source>
</evidence>
<gene>
    <name evidence="2" type="ORF">AACH11_13495</name>
</gene>
<feature type="region of interest" description="Disordered" evidence="1">
    <location>
        <begin position="138"/>
        <end position="158"/>
    </location>
</feature>
<organism evidence="2 3">
    <name type="scientific">Pseudaquabacterium rugosum</name>
    <dbReference type="NCBI Taxonomy" id="2984194"/>
    <lineage>
        <taxon>Bacteria</taxon>
        <taxon>Pseudomonadati</taxon>
        <taxon>Pseudomonadota</taxon>
        <taxon>Betaproteobacteria</taxon>
        <taxon>Burkholderiales</taxon>
        <taxon>Sphaerotilaceae</taxon>
        <taxon>Pseudaquabacterium</taxon>
    </lineage>
</organism>
<sequence length="444" mass="48704">MTAPAASTAPAAWAAPVAPPAAWSTTLRIDHHLDALALSDAGQDDLGPRLRLDRPGRQLGRIDDEWRLTRHLASGWRLGVVARQRATLSVSRAALEAARSADDDRPALQDEHWPARLRLQAWSGQGLVIGRSVVLADTPTDTSTASPSPPRDADADAEPAGRTLLTLEGQFLRLDRWRQRSVDGQVLHTAAADDYSGRLVSTAMDSRTAAPFGPAPADHGLALLSSGRISHHLSSPHGETGPVAGSRLWLSWHDAGWLRWRRRSIEQATLDTEATWRDADGYLVYSPLIVGQWQRDDSPVWQTPDWSLGAEWLDPGRAGAPGERPRAGTGVWGWSARRHAHHGWRHTLGWQRRQGSAAWAGWADAPDGPSGMAGTDWAVQGVAWTPQERRLSLWFGHADAWLEIGGDRLDRTARSMRLAFGWRWADGTSTATDPRRPAAERQRP</sequence>
<proteinExistence type="predicted"/>
<accession>A0ABU9BAQ0</accession>
<protein>
    <submittedName>
        <fullName evidence="2">Uncharacterized protein</fullName>
    </submittedName>
</protein>
<dbReference type="EMBL" id="JBBUTF010000012">
    <property type="protein sequence ID" value="MEK8026980.1"/>
    <property type="molecule type" value="Genomic_DNA"/>
</dbReference>
<dbReference type="Proteomes" id="UP001368500">
    <property type="component" value="Unassembled WGS sequence"/>
</dbReference>
<name>A0ABU9BAQ0_9BURK</name>
<evidence type="ECO:0000313" key="3">
    <source>
        <dbReference type="Proteomes" id="UP001368500"/>
    </source>
</evidence>
<keyword evidence="3" id="KW-1185">Reference proteome</keyword>